<protein>
    <recommendedName>
        <fullName evidence="2">non-specific serine/threonine protein kinase</fullName>
        <ecNumber evidence="2">2.7.11.1</ecNumber>
    </recommendedName>
</protein>
<organism evidence="9 10">
    <name type="scientific">Marmota marmota marmota</name>
    <name type="common">Alpine marmot</name>
    <dbReference type="NCBI Taxonomy" id="9994"/>
    <lineage>
        <taxon>Eukaryota</taxon>
        <taxon>Metazoa</taxon>
        <taxon>Chordata</taxon>
        <taxon>Craniata</taxon>
        <taxon>Vertebrata</taxon>
        <taxon>Euteleostomi</taxon>
        <taxon>Mammalia</taxon>
        <taxon>Eutheria</taxon>
        <taxon>Euarchontoglires</taxon>
        <taxon>Glires</taxon>
        <taxon>Rodentia</taxon>
        <taxon>Sciuromorpha</taxon>
        <taxon>Sciuridae</taxon>
        <taxon>Xerinae</taxon>
        <taxon>Marmotini</taxon>
        <taxon>Marmota</taxon>
    </lineage>
</organism>
<keyword evidence="10" id="KW-1185">Reference proteome</keyword>
<dbReference type="AlphaFoldDB" id="A0A8C5Z8D3"/>
<dbReference type="InterPro" id="IPR011009">
    <property type="entry name" value="Kinase-like_dom_sf"/>
</dbReference>
<comment type="similarity">
    <text evidence="1">Belongs to the protein kinase superfamily. STE Ser/Thr protein kinase family. STE20 subfamily.</text>
</comment>
<dbReference type="PANTHER" id="PTHR48012:SF26">
    <property type="entry name" value="SERINE_THREONINE-PROTEIN KINASE DDB_G0283821-RELATED"/>
    <property type="match status" value="1"/>
</dbReference>
<evidence type="ECO:0000256" key="7">
    <source>
        <dbReference type="PROSITE-ProRule" id="PRU10141"/>
    </source>
</evidence>
<sequence>MDQPYSPLSDIWASEKSVQYHLKQVIGRGSYGVVYKAINKHTDQVVAIKEVVYENDEELNDIMAEIMAQSSDRLQPSFFFKVSEFFHYVS</sequence>
<dbReference type="EC" id="2.7.11.1" evidence="2"/>
<keyword evidence="3" id="KW-0723">Serine/threonine-protein kinase</keyword>
<dbReference type="Ensembl" id="ENSMMMT00000012394.1">
    <property type="protein sequence ID" value="ENSMMMP00000010867.1"/>
    <property type="gene ID" value="ENSMMMG00000009687.1"/>
</dbReference>
<dbReference type="Gene3D" id="3.30.200.20">
    <property type="entry name" value="Phosphorylase Kinase, domain 1"/>
    <property type="match status" value="1"/>
</dbReference>
<dbReference type="PROSITE" id="PS50011">
    <property type="entry name" value="PROTEIN_KINASE_DOM"/>
    <property type="match status" value="1"/>
</dbReference>
<evidence type="ECO:0000259" key="8">
    <source>
        <dbReference type="PROSITE" id="PS50011"/>
    </source>
</evidence>
<dbReference type="SUPFAM" id="SSF56112">
    <property type="entry name" value="Protein kinase-like (PK-like)"/>
    <property type="match status" value="1"/>
</dbReference>
<evidence type="ECO:0000313" key="10">
    <source>
        <dbReference type="Proteomes" id="UP000694407"/>
    </source>
</evidence>
<feature type="binding site" evidence="7">
    <location>
        <position position="49"/>
    </location>
    <ligand>
        <name>ATP</name>
        <dbReference type="ChEBI" id="CHEBI:30616"/>
    </ligand>
</feature>
<keyword evidence="5" id="KW-0418">Kinase</keyword>
<dbReference type="PANTHER" id="PTHR48012">
    <property type="entry name" value="STERILE20-LIKE KINASE, ISOFORM B-RELATED"/>
    <property type="match status" value="1"/>
</dbReference>
<keyword evidence="6 7" id="KW-0067">ATP-binding</keyword>
<reference evidence="9" key="2">
    <citation type="submission" date="2025-09" db="UniProtKB">
        <authorList>
            <consortium name="Ensembl"/>
        </authorList>
    </citation>
    <scope>IDENTIFICATION</scope>
</reference>
<keyword evidence="5" id="KW-0808">Transferase</keyword>
<evidence type="ECO:0000256" key="1">
    <source>
        <dbReference type="ARBA" id="ARBA00008874"/>
    </source>
</evidence>
<dbReference type="InterPro" id="IPR000719">
    <property type="entry name" value="Prot_kinase_dom"/>
</dbReference>
<dbReference type="InterPro" id="IPR050629">
    <property type="entry name" value="STE20/SPS1-PAK"/>
</dbReference>
<dbReference type="GO" id="GO:0005737">
    <property type="term" value="C:cytoplasm"/>
    <property type="evidence" value="ECO:0007669"/>
    <property type="project" value="TreeGrafter"/>
</dbReference>
<proteinExistence type="inferred from homology"/>
<evidence type="ECO:0000256" key="4">
    <source>
        <dbReference type="ARBA" id="ARBA00022741"/>
    </source>
</evidence>
<evidence type="ECO:0000313" key="9">
    <source>
        <dbReference type="Ensembl" id="ENSMMMP00000010867.1"/>
    </source>
</evidence>
<evidence type="ECO:0000256" key="5">
    <source>
        <dbReference type="ARBA" id="ARBA00022777"/>
    </source>
</evidence>
<feature type="domain" description="Protein kinase" evidence="8">
    <location>
        <begin position="20"/>
        <end position="90"/>
    </location>
</feature>
<evidence type="ECO:0000256" key="6">
    <source>
        <dbReference type="ARBA" id="ARBA00022840"/>
    </source>
</evidence>
<reference evidence="9" key="1">
    <citation type="submission" date="2025-08" db="UniProtKB">
        <authorList>
            <consortium name="Ensembl"/>
        </authorList>
    </citation>
    <scope>IDENTIFICATION</scope>
</reference>
<evidence type="ECO:0000256" key="2">
    <source>
        <dbReference type="ARBA" id="ARBA00012513"/>
    </source>
</evidence>
<evidence type="ECO:0000256" key="3">
    <source>
        <dbReference type="ARBA" id="ARBA00022527"/>
    </source>
</evidence>
<dbReference type="InterPro" id="IPR017441">
    <property type="entry name" value="Protein_kinase_ATP_BS"/>
</dbReference>
<dbReference type="Proteomes" id="UP000694407">
    <property type="component" value="Unplaced"/>
</dbReference>
<dbReference type="GO" id="GO:0005524">
    <property type="term" value="F:ATP binding"/>
    <property type="evidence" value="ECO:0007669"/>
    <property type="project" value="UniProtKB-UniRule"/>
</dbReference>
<accession>A0A8C5Z8D3</accession>
<dbReference type="Pfam" id="PF00069">
    <property type="entry name" value="Pkinase"/>
    <property type="match status" value="1"/>
</dbReference>
<name>A0A8C5Z8D3_MARMA</name>
<keyword evidence="4 7" id="KW-0547">Nucleotide-binding</keyword>
<dbReference type="GO" id="GO:0004674">
    <property type="term" value="F:protein serine/threonine kinase activity"/>
    <property type="evidence" value="ECO:0007669"/>
    <property type="project" value="UniProtKB-KW"/>
</dbReference>
<dbReference type="PROSITE" id="PS00107">
    <property type="entry name" value="PROTEIN_KINASE_ATP"/>
    <property type="match status" value="1"/>
</dbReference>